<feature type="region of interest" description="Disordered" evidence="1">
    <location>
        <begin position="101"/>
        <end position="166"/>
    </location>
</feature>
<feature type="region of interest" description="Disordered" evidence="1">
    <location>
        <begin position="288"/>
        <end position="357"/>
    </location>
</feature>
<dbReference type="PANTHER" id="PTHR38166">
    <property type="entry name" value="C2H2-TYPE DOMAIN-CONTAINING PROTEIN-RELATED"/>
    <property type="match status" value="1"/>
</dbReference>
<comment type="caution">
    <text evidence="2">The sequence shown here is derived from an EMBL/GenBank/DDBJ whole genome shotgun (WGS) entry which is preliminary data.</text>
</comment>
<gene>
    <name evidence="2" type="ORF">CPLU01_01935</name>
</gene>
<feature type="region of interest" description="Disordered" evidence="1">
    <location>
        <begin position="568"/>
        <end position="590"/>
    </location>
</feature>
<dbReference type="AlphaFoldDB" id="A0A8H6KWY1"/>
<dbReference type="Proteomes" id="UP000654918">
    <property type="component" value="Unassembled WGS sequence"/>
</dbReference>
<organism evidence="2 3">
    <name type="scientific">Colletotrichum plurivorum</name>
    <dbReference type="NCBI Taxonomy" id="2175906"/>
    <lineage>
        <taxon>Eukaryota</taxon>
        <taxon>Fungi</taxon>
        <taxon>Dikarya</taxon>
        <taxon>Ascomycota</taxon>
        <taxon>Pezizomycotina</taxon>
        <taxon>Sordariomycetes</taxon>
        <taxon>Hypocreomycetidae</taxon>
        <taxon>Glomerellales</taxon>
        <taxon>Glomerellaceae</taxon>
        <taxon>Colletotrichum</taxon>
        <taxon>Colletotrichum orchidearum species complex</taxon>
    </lineage>
</organism>
<feature type="compositionally biased region" description="Acidic residues" evidence="1">
    <location>
        <begin position="462"/>
        <end position="474"/>
    </location>
</feature>
<proteinExistence type="predicted"/>
<evidence type="ECO:0000256" key="1">
    <source>
        <dbReference type="SAM" id="MobiDB-lite"/>
    </source>
</evidence>
<evidence type="ECO:0000313" key="3">
    <source>
        <dbReference type="Proteomes" id="UP000654918"/>
    </source>
</evidence>
<keyword evidence="3" id="KW-1185">Reference proteome</keyword>
<feature type="compositionally biased region" description="Basic and acidic residues" evidence="1">
    <location>
        <begin position="103"/>
        <end position="120"/>
    </location>
</feature>
<sequence length="590" mass="67013">MRNQMVILDAVIMDEHPQLLGALFSVWKCTRLIEDRGQTSRAFITNVRDQCRKALGAQHIISTIFVCLCEGEFDPDLFIDRLNVLASELFAKYLRVSEPTSEGDQRDVSSDHKRDRRDVSNDYDSAVSVSSERFRGDPNTREPLSPGINSSYHGQDGPFFGSGGFNNSNLHQISSSALPLRTRQDMYPQLQEPQQLLFDPQPVRSGHLPALDFVDPETEPQKREATPSVDDESLTESDLTASESSRDITVEGERRRIVDTVMSIFLQRLDYYLEELGCCDEEAMNVDSEMPEEVHTHQRGSGTGASSSALNGRKRVKLADGKGAIDHEDTTTREDEISRENESEEEEKDDQRRRKKLQQAEKTIRDLLACPYFKWDPRRYCQQKPCCGPGWTTVHRLKEDTWREYATREIVPLVKEQLKIALAKKLAEIPQNLADMILEIVHELKLPLSHGFQMRRGRARDDCEEDTPDEDASEDEVRIDPPNAVQHDREEETEDVESPEAGPANQPRDPGWEVPGPVEHYPIWDQQQEMNPLYQEYGVAELGQSWIFKMGGYQGDVGWEETLFQPEGNSGVCAEGQQGRTTGTDNRDGQ</sequence>
<evidence type="ECO:0000313" key="2">
    <source>
        <dbReference type="EMBL" id="KAF6839197.1"/>
    </source>
</evidence>
<reference evidence="2" key="1">
    <citation type="journal article" date="2020" name="Phytopathology">
        <title>Genome Sequence Resources of Colletotrichum truncatum, C. plurivorum, C. musicola, and C. sojae: Four Species Pathogenic to Soybean (Glycine max).</title>
        <authorList>
            <person name="Rogerio F."/>
            <person name="Boufleur T.R."/>
            <person name="Ciampi-Guillardi M."/>
            <person name="Sukno S.A."/>
            <person name="Thon M.R."/>
            <person name="Massola Junior N.S."/>
            <person name="Baroncelli R."/>
        </authorList>
    </citation>
    <scope>NUCLEOTIDE SEQUENCE</scope>
    <source>
        <strain evidence="2">LFN00145</strain>
    </source>
</reference>
<accession>A0A8H6KWY1</accession>
<dbReference type="EMBL" id="WIGO01000014">
    <property type="protein sequence ID" value="KAF6839197.1"/>
    <property type="molecule type" value="Genomic_DNA"/>
</dbReference>
<feature type="region of interest" description="Disordered" evidence="1">
    <location>
        <begin position="200"/>
        <end position="249"/>
    </location>
</feature>
<dbReference type="PANTHER" id="PTHR38166:SF1">
    <property type="entry name" value="C2H2-TYPE DOMAIN-CONTAINING PROTEIN"/>
    <property type="match status" value="1"/>
</dbReference>
<feature type="compositionally biased region" description="Basic and acidic residues" evidence="1">
    <location>
        <begin position="317"/>
        <end position="341"/>
    </location>
</feature>
<protein>
    <submittedName>
        <fullName evidence="2">Uncharacterized protein</fullName>
    </submittedName>
</protein>
<feature type="region of interest" description="Disordered" evidence="1">
    <location>
        <begin position="455"/>
        <end position="518"/>
    </location>
</feature>
<name>A0A8H6KWY1_9PEZI</name>